<evidence type="ECO:0000256" key="1">
    <source>
        <dbReference type="SAM" id="MobiDB-lite"/>
    </source>
</evidence>
<name>A0A812NTA8_SYMPI</name>
<evidence type="ECO:0000313" key="2">
    <source>
        <dbReference type="EMBL" id="CAE7325888.1"/>
    </source>
</evidence>
<feature type="region of interest" description="Disordered" evidence="1">
    <location>
        <begin position="31"/>
        <end position="65"/>
    </location>
</feature>
<evidence type="ECO:0000313" key="3">
    <source>
        <dbReference type="Proteomes" id="UP000649617"/>
    </source>
</evidence>
<proteinExistence type="predicted"/>
<gene>
    <name evidence="2" type="ORF">SPIL2461_LOCUS7536</name>
</gene>
<dbReference type="OrthoDB" id="427268at2759"/>
<comment type="caution">
    <text evidence="2">The sequence shown here is derived from an EMBL/GenBank/DDBJ whole genome shotgun (WGS) entry which is preliminary data.</text>
</comment>
<protein>
    <submittedName>
        <fullName evidence="2">Uncharacterized protein</fullName>
    </submittedName>
</protein>
<dbReference type="EMBL" id="CAJNIZ010011861">
    <property type="protein sequence ID" value="CAE7325888.1"/>
    <property type="molecule type" value="Genomic_DNA"/>
</dbReference>
<feature type="non-terminal residue" evidence="2">
    <location>
        <position position="65"/>
    </location>
</feature>
<sequence>AGGKDLRATGTYPGVMGLKVAGLLGKHLASLKTKRGPPEGTMKFYDSGPETDSDSGLEDLLGRPS</sequence>
<organism evidence="2 3">
    <name type="scientific">Symbiodinium pilosum</name>
    <name type="common">Dinoflagellate</name>
    <dbReference type="NCBI Taxonomy" id="2952"/>
    <lineage>
        <taxon>Eukaryota</taxon>
        <taxon>Sar</taxon>
        <taxon>Alveolata</taxon>
        <taxon>Dinophyceae</taxon>
        <taxon>Suessiales</taxon>
        <taxon>Symbiodiniaceae</taxon>
        <taxon>Symbiodinium</taxon>
    </lineage>
</organism>
<dbReference type="AlphaFoldDB" id="A0A812NTA8"/>
<accession>A0A812NTA8</accession>
<keyword evidence="3" id="KW-1185">Reference proteome</keyword>
<reference evidence="2" key="1">
    <citation type="submission" date="2021-02" db="EMBL/GenBank/DDBJ databases">
        <authorList>
            <person name="Dougan E. K."/>
            <person name="Rhodes N."/>
            <person name="Thang M."/>
            <person name="Chan C."/>
        </authorList>
    </citation>
    <scope>NUCLEOTIDE SEQUENCE</scope>
</reference>
<dbReference type="Proteomes" id="UP000649617">
    <property type="component" value="Unassembled WGS sequence"/>
</dbReference>